<reference evidence="2" key="1">
    <citation type="journal article" date="2019" name="Int. J. Syst. Evol. Microbiol.">
        <title>The Global Catalogue of Microorganisms (GCM) 10K type strain sequencing project: providing services to taxonomists for standard genome sequencing and annotation.</title>
        <authorList>
            <consortium name="The Broad Institute Genomics Platform"/>
            <consortium name="The Broad Institute Genome Sequencing Center for Infectious Disease"/>
            <person name="Wu L."/>
            <person name="Ma J."/>
        </authorList>
    </citation>
    <scope>NUCLEOTIDE SEQUENCE [LARGE SCALE GENOMIC DNA]</scope>
    <source>
        <strain evidence="2">CGMCC 4.1469</strain>
    </source>
</reference>
<dbReference type="InterPro" id="IPR001451">
    <property type="entry name" value="Hexapep"/>
</dbReference>
<dbReference type="PANTHER" id="PTHR13061">
    <property type="entry name" value="DYNACTIN SUBUNIT P25"/>
    <property type="match status" value="1"/>
</dbReference>
<dbReference type="RefSeq" id="WP_313762056.1">
    <property type="nucleotide sequence ID" value="NZ_BAAAVH010000077.1"/>
</dbReference>
<dbReference type="CDD" id="cd04645">
    <property type="entry name" value="LbH_gamma_CA_like"/>
    <property type="match status" value="1"/>
</dbReference>
<dbReference type="InterPro" id="IPR050484">
    <property type="entry name" value="Transf_Hexapept/Carb_Anhydrase"/>
</dbReference>
<accession>A0ABW1EU80</accession>
<proteinExistence type="predicted"/>
<gene>
    <name evidence="1" type="ORF">ACFP0N_09365</name>
</gene>
<dbReference type="InterPro" id="IPR011004">
    <property type="entry name" value="Trimer_LpxA-like_sf"/>
</dbReference>
<dbReference type="Proteomes" id="UP001596067">
    <property type="component" value="Unassembled WGS sequence"/>
</dbReference>
<organism evidence="1 2">
    <name type="scientific">Kitasatospora aburaviensis</name>
    <dbReference type="NCBI Taxonomy" id="67265"/>
    <lineage>
        <taxon>Bacteria</taxon>
        <taxon>Bacillati</taxon>
        <taxon>Actinomycetota</taxon>
        <taxon>Actinomycetes</taxon>
        <taxon>Kitasatosporales</taxon>
        <taxon>Streptomycetaceae</taxon>
        <taxon>Kitasatospora</taxon>
    </lineage>
</organism>
<name>A0ABW1EU80_9ACTN</name>
<dbReference type="Gene3D" id="2.160.10.10">
    <property type="entry name" value="Hexapeptide repeat proteins"/>
    <property type="match status" value="1"/>
</dbReference>
<sequence>MAEPLIAAVGGRVPSVDPTAFVAPNAVVVGDVTVAAGASVWYGAVIRGDAESITVGAGSNIQDNCTLHADPGFPLVVGERISVGHNAVLHGCVIEDDVLVGMNSTVLNGARIGAGSLVAAGAVVPQGMQVPAGSLVAGVPAKVRRELTEEERASIKFNGEGYRLLADGHREIVPLERPAG</sequence>
<comment type="caution">
    <text evidence="1">The sequence shown here is derived from an EMBL/GenBank/DDBJ whole genome shotgun (WGS) entry which is preliminary data.</text>
</comment>
<protein>
    <submittedName>
        <fullName evidence="1">Gamma carbonic anhydrase family protein</fullName>
    </submittedName>
</protein>
<dbReference type="InterPro" id="IPR047324">
    <property type="entry name" value="LbH_gamma_CA-like"/>
</dbReference>
<dbReference type="EMBL" id="JBHSOD010000008">
    <property type="protein sequence ID" value="MFC5885178.1"/>
    <property type="molecule type" value="Genomic_DNA"/>
</dbReference>
<keyword evidence="2" id="KW-1185">Reference proteome</keyword>
<dbReference type="PANTHER" id="PTHR13061:SF29">
    <property type="entry name" value="GAMMA CARBONIC ANHYDRASE-LIKE 1, MITOCHONDRIAL-RELATED"/>
    <property type="match status" value="1"/>
</dbReference>
<evidence type="ECO:0000313" key="2">
    <source>
        <dbReference type="Proteomes" id="UP001596067"/>
    </source>
</evidence>
<dbReference type="Pfam" id="PF00132">
    <property type="entry name" value="Hexapep"/>
    <property type="match status" value="1"/>
</dbReference>
<dbReference type="SUPFAM" id="SSF51161">
    <property type="entry name" value="Trimeric LpxA-like enzymes"/>
    <property type="match status" value="1"/>
</dbReference>
<evidence type="ECO:0000313" key="1">
    <source>
        <dbReference type="EMBL" id="MFC5885178.1"/>
    </source>
</evidence>